<sequence length="171" mass="19049">MTYAIRPARADDLERLRTIEYRAAALFRLVGLDDIADGEPSDPHFLRAVLRHGRIAVAVDAADQPVGLALAGILDDALHLYELSVDPHHGRRGLGRQLVTSIEAHAIECGLPALTLSTFRHVPWNGPFYARLGFAEVARADWTPAFHLLHARERDMSLPVEQRMFMRKALG</sequence>
<proteinExistence type="predicted"/>
<dbReference type="RefSeq" id="WP_266347648.1">
    <property type="nucleotide sequence ID" value="NZ_JAPKNG010000001.1"/>
</dbReference>
<name>A0ABU0H390_9HYPH</name>
<keyword evidence="1" id="KW-0808">Transferase</keyword>
<evidence type="ECO:0000313" key="5">
    <source>
        <dbReference type="Proteomes" id="UP001241603"/>
    </source>
</evidence>
<dbReference type="PROSITE" id="PS51186">
    <property type="entry name" value="GNAT"/>
    <property type="match status" value="1"/>
</dbReference>
<dbReference type="PANTHER" id="PTHR43800">
    <property type="entry name" value="PEPTIDYL-LYSINE N-ACETYLTRANSFERASE YJAB"/>
    <property type="match status" value="1"/>
</dbReference>
<gene>
    <name evidence="4" type="ORF">QO014_001133</name>
</gene>
<comment type="caution">
    <text evidence="4">The sequence shown here is derived from an EMBL/GenBank/DDBJ whole genome shotgun (WGS) entry which is preliminary data.</text>
</comment>
<dbReference type="EMBL" id="JAUSVO010000001">
    <property type="protein sequence ID" value="MDQ0436763.1"/>
    <property type="molecule type" value="Genomic_DNA"/>
</dbReference>
<keyword evidence="2" id="KW-0012">Acyltransferase</keyword>
<protein>
    <submittedName>
        <fullName evidence="4">Ribosomal protein S18 acetylase RimI-like enzyme</fullName>
    </submittedName>
</protein>
<reference evidence="4 5" key="1">
    <citation type="submission" date="2023-07" db="EMBL/GenBank/DDBJ databases">
        <title>Genomic Encyclopedia of Type Strains, Phase IV (KMG-IV): sequencing the most valuable type-strain genomes for metagenomic binning, comparative biology and taxonomic classification.</title>
        <authorList>
            <person name="Goeker M."/>
        </authorList>
    </citation>
    <scope>NUCLEOTIDE SEQUENCE [LARGE SCALE GENOMIC DNA]</scope>
    <source>
        <strain evidence="4 5">B6-8</strain>
    </source>
</reference>
<evidence type="ECO:0000256" key="1">
    <source>
        <dbReference type="ARBA" id="ARBA00022679"/>
    </source>
</evidence>
<accession>A0ABU0H390</accession>
<dbReference type="SUPFAM" id="SSF55729">
    <property type="entry name" value="Acyl-CoA N-acyltransferases (Nat)"/>
    <property type="match status" value="1"/>
</dbReference>
<organism evidence="4 5">
    <name type="scientific">Kaistia dalseonensis</name>
    <dbReference type="NCBI Taxonomy" id="410840"/>
    <lineage>
        <taxon>Bacteria</taxon>
        <taxon>Pseudomonadati</taxon>
        <taxon>Pseudomonadota</taxon>
        <taxon>Alphaproteobacteria</taxon>
        <taxon>Hyphomicrobiales</taxon>
        <taxon>Kaistiaceae</taxon>
        <taxon>Kaistia</taxon>
    </lineage>
</organism>
<keyword evidence="5" id="KW-1185">Reference proteome</keyword>
<evidence type="ECO:0000313" key="4">
    <source>
        <dbReference type="EMBL" id="MDQ0436763.1"/>
    </source>
</evidence>
<dbReference type="InterPro" id="IPR016181">
    <property type="entry name" value="Acyl_CoA_acyltransferase"/>
</dbReference>
<evidence type="ECO:0000256" key="2">
    <source>
        <dbReference type="ARBA" id="ARBA00023315"/>
    </source>
</evidence>
<dbReference type="PANTHER" id="PTHR43800:SF1">
    <property type="entry name" value="PEPTIDYL-LYSINE N-ACETYLTRANSFERASE YJAB"/>
    <property type="match status" value="1"/>
</dbReference>
<dbReference type="Gene3D" id="3.40.630.30">
    <property type="match status" value="1"/>
</dbReference>
<dbReference type="InterPro" id="IPR000182">
    <property type="entry name" value="GNAT_dom"/>
</dbReference>
<dbReference type="Proteomes" id="UP001241603">
    <property type="component" value="Unassembled WGS sequence"/>
</dbReference>
<feature type="domain" description="N-acetyltransferase" evidence="3">
    <location>
        <begin position="3"/>
        <end position="155"/>
    </location>
</feature>
<evidence type="ECO:0000259" key="3">
    <source>
        <dbReference type="PROSITE" id="PS51186"/>
    </source>
</evidence>
<dbReference type="Pfam" id="PF00583">
    <property type="entry name" value="Acetyltransf_1"/>
    <property type="match status" value="1"/>
</dbReference>
<dbReference type="CDD" id="cd04301">
    <property type="entry name" value="NAT_SF"/>
    <property type="match status" value="1"/>
</dbReference>